<feature type="active site" description="Proton donor/acceptor" evidence="9">
    <location>
        <position position="215"/>
    </location>
</feature>
<dbReference type="PROSITE" id="PS51318">
    <property type="entry name" value="TAT"/>
    <property type="match status" value="1"/>
</dbReference>
<name>A0ABQ6CKB1_9HYPH</name>
<dbReference type="Pfam" id="PF03734">
    <property type="entry name" value="YkuD"/>
    <property type="match status" value="1"/>
</dbReference>
<feature type="domain" description="L,D-TPase catalytic" evidence="12">
    <location>
        <begin position="113"/>
        <end position="255"/>
    </location>
</feature>
<feature type="signal peptide" evidence="11">
    <location>
        <begin position="1"/>
        <end position="23"/>
    </location>
</feature>
<evidence type="ECO:0000256" key="9">
    <source>
        <dbReference type="PROSITE-ProRule" id="PRU01373"/>
    </source>
</evidence>
<gene>
    <name evidence="13" type="ORF">GCM10007874_16680</name>
</gene>
<evidence type="ECO:0000313" key="14">
    <source>
        <dbReference type="Proteomes" id="UP001156882"/>
    </source>
</evidence>
<dbReference type="RefSeq" id="WP_284311518.1">
    <property type="nucleotide sequence ID" value="NZ_BSPC01000014.1"/>
</dbReference>
<dbReference type="PANTHER" id="PTHR30582:SF24">
    <property type="entry name" value="L,D-TRANSPEPTIDASE ERFK_SRFK-RELATED"/>
    <property type="match status" value="1"/>
</dbReference>
<keyword evidence="11" id="KW-0732">Signal</keyword>
<dbReference type="PROSITE" id="PS51257">
    <property type="entry name" value="PROKAR_LIPOPROTEIN"/>
    <property type="match status" value="1"/>
</dbReference>
<dbReference type="CDD" id="cd16913">
    <property type="entry name" value="YkuD_like"/>
    <property type="match status" value="1"/>
</dbReference>
<dbReference type="EMBL" id="BSPC01000014">
    <property type="protein sequence ID" value="GLS18651.1"/>
    <property type="molecule type" value="Genomic_DNA"/>
</dbReference>
<evidence type="ECO:0000256" key="4">
    <source>
        <dbReference type="ARBA" id="ARBA00022679"/>
    </source>
</evidence>
<accession>A0ABQ6CKB1</accession>
<organism evidence="13 14">
    <name type="scientific">Labrys miyagiensis</name>
    <dbReference type="NCBI Taxonomy" id="346912"/>
    <lineage>
        <taxon>Bacteria</taxon>
        <taxon>Pseudomonadati</taxon>
        <taxon>Pseudomonadota</taxon>
        <taxon>Alphaproteobacteria</taxon>
        <taxon>Hyphomicrobiales</taxon>
        <taxon>Xanthobacteraceae</taxon>
        <taxon>Labrys</taxon>
    </lineage>
</organism>
<proteinExistence type="inferred from homology"/>
<evidence type="ECO:0000256" key="11">
    <source>
        <dbReference type="SAM" id="SignalP"/>
    </source>
</evidence>
<dbReference type="PANTHER" id="PTHR30582">
    <property type="entry name" value="L,D-TRANSPEPTIDASE"/>
    <property type="match status" value="1"/>
</dbReference>
<keyword evidence="7 9" id="KW-0573">Peptidoglycan synthesis</keyword>
<dbReference type="Proteomes" id="UP001156882">
    <property type="component" value="Unassembled WGS sequence"/>
</dbReference>
<keyword evidence="14" id="KW-1185">Reference proteome</keyword>
<evidence type="ECO:0000256" key="1">
    <source>
        <dbReference type="ARBA" id="ARBA00004752"/>
    </source>
</evidence>
<dbReference type="PROSITE" id="PS52029">
    <property type="entry name" value="LD_TPASE"/>
    <property type="match status" value="1"/>
</dbReference>
<comment type="caution">
    <text evidence="13">The sequence shown here is derived from an EMBL/GenBank/DDBJ whole genome shotgun (WGS) entry which is preliminary data.</text>
</comment>
<dbReference type="InterPro" id="IPR050979">
    <property type="entry name" value="LD-transpeptidase"/>
</dbReference>
<dbReference type="InterPro" id="IPR005490">
    <property type="entry name" value="LD_TPept_cat_dom"/>
</dbReference>
<keyword evidence="3" id="KW-0328">Glycosyltransferase</keyword>
<evidence type="ECO:0000256" key="7">
    <source>
        <dbReference type="ARBA" id="ARBA00022984"/>
    </source>
</evidence>
<evidence type="ECO:0000259" key="12">
    <source>
        <dbReference type="PROSITE" id="PS52029"/>
    </source>
</evidence>
<dbReference type="InterPro" id="IPR038063">
    <property type="entry name" value="Transpep_catalytic_dom"/>
</dbReference>
<feature type="region of interest" description="Disordered" evidence="10">
    <location>
        <begin position="43"/>
        <end position="64"/>
    </location>
</feature>
<evidence type="ECO:0000256" key="8">
    <source>
        <dbReference type="ARBA" id="ARBA00023316"/>
    </source>
</evidence>
<dbReference type="SUPFAM" id="SSF141523">
    <property type="entry name" value="L,D-transpeptidase catalytic domain-like"/>
    <property type="match status" value="1"/>
</dbReference>
<evidence type="ECO:0000256" key="10">
    <source>
        <dbReference type="SAM" id="MobiDB-lite"/>
    </source>
</evidence>
<feature type="chain" id="PRO_5047283337" evidence="11">
    <location>
        <begin position="24"/>
        <end position="262"/>
    </location>
</feature>
<evidence type="ECO:0000256" key="5">
    <source>
        <dbReference type="ARBA" id="ARBA00022801"/>
    </source>
</evidence>
<feature type="active site" description="Nucleophile" evidence="9">
    <location>
        <position position="231"/>
    </location>
</feature>
<protein>
    <submittedName>
        <fullName evidence="13">L,D-transpeptidase</fullName>
    </submittedName>
</protein>
<dbReference type="InterPro" id="IPR006311">
    <property type="entry name" value="TAT_signal"/>
</dbReference>
<keyword evidence="6 9" id="KW-0133">Cell shape</keyword>
<comment type="similarity">
    <text evidence="2">Belongs to the YkuD family.</text>
</comment>
<evidence type="ECO:0000256" key="6">
    <source>
        <dbReference type="ARBA" id="ARBA00022960"/>
    </source>
</evidence>
<evidence type="ECO:0000256" key="2">
    <source>
        <dbReference type="ARBA" id="ARBA00005992"/>
    </source>
</evidence>
<keyword evidence="5" id="KW-0378">Hydrolase</keyword>
<sequence length="262" mass="28223">MSPLSRRAFLMGASMTGLGLSLASCITDSASIKPVVVASSDPATLPAMPSDGRPTDAISQPDQPLNPDGTYDYKAIYGQTTDGEFVVPAVDTKRVGAAFLRAEVEYSTEQPAGTVIVDAKEHYLYYVMGGGRAMRYGVGVGKQGFGWSGTAEVHFKRVWPDWYPPAEMIARRPDLRPTLSKLQSGIGMRGGPRNPITGRAMYLWQGNKDTLFRIHGTNEPYSIGHNASSGCIRMIVQDVIDLYQRVPLGGRVVVLGPGQATA</sequence>
<evidence type="ECO:0000313" key="13">
    <source>
        <dbReference type="EMBL" id="GLS18651.1"/>
    </source>
</evidence>
<comment type="pathway">
    <text evidence="1 9">Cell wall biogenesis; peptidoglycan biosynthesis.</text>
</comment>
<reference evidence="14" key="1">
    <citation type="journal article" date="2019" name="Int. J. Syst. Evol. Microbiol.">
        <title>The Global Catalogue of Microorganisms (GCM) 10K type strain sequencing project: providing services to taxonomists for standard genome sequencing and annotation.</title>
        <authorList>
            <consortium name="The Broad Institute Genomics Platform"/>
            <consortium name="The Broad Institute Genome Sequencing Center for Infectious Disease"/>
            <person name="Wu L."/>
            <person name="Ma J."/>
        </authorList>
    </citation>
    <scope>NUCLEOTIDE SEQUENCE [LARGE SCALE GENOMIC DNA]</scope>
    <source>
        <strain evidence="14">NBRC 101365</strain>
    </source>
</reference>
<evidence type="ECO:0000256" key="3">
    <source>
        <dbReference type="ARBA" id="ARBA00022676"/>
    </source>
</evidence>
<keyword evidence="8 9" id="KW-0961">Cell wall biogenesis/degradation</keyword>
<dbReference type="Gene3D" id="2.40.440.10">
    <property type="entry name" value="L,D-transpeptidase catalytic domain-like"/>
    <property type="match status" value="1"/>
</dbReference>
<keyword evidence="4" id="KW-0808">Transferase</keyword>